<dbReference type="Proteomes" id="UP000824260">
    <property type="component" value="Unassembled WGS sequence"/>
</dbReference>
<reference evidence="2" key="1">
    <citation type="submission" date="2020-10" db="EMBL/GenBank/DDBJ databases">
        <authorList>
            <person name="Gilroy R."/>
        </authorList>
    </citation>
    <scope>NUCLEOTIDE SEQUENCE</scope>
    <source>
        <strain evidence="2">ChiSjej6B24-2974</strain>
    </source>
</reference>
<organism evidence="2 3">
    <name type="scientific">Candidatus Pullichristensenella stercorigallinarum</name>
    <dbReference type="NCBI Taxonomy" id="2840909"/>
    <lineage>
        <taxon>Bacteria</taxon>
        <taxon>Bacillati</taxon>
        <taxon>Bacillota</taxon>
        <taxon>Clostridia</taxon>
        <taxon>Candidatus Pullichristensenella</taxon>
    </lineage>
</organism>
<protein>
    <submittedName>
        <fullName evidence="2">Ribosomal L7Ae/L30e/S12e/Gadd45 family protein</fullName>
    </submittedName>
</protein>
<dbReference type="InterPro" id="IPR029064">
    <property type="entry name" value="Ribosomal_eL30-like_sf"/>
</dbReference>
<name>A0A9D0ZM10_9FIRM</name>
<reference evidence="2" key="2">
    <citation type="journal article" date="2021" name="PeerJ">
        <title>Extensive microbial diversity within the chicken gut microbiome revealed by metagenomics and culture.</title>
        <authorList>
            <person name="Gilroy R."/>
            <person name="Ravi A."/>
            <person name="Getino M."/>
            <person name="Pursley I."/>
            <person name="Horton D.L."/>
            <person name="Alikhan N.F."/>
            <person name="Baker D."/>
            <person name="Gharbi K."/>
            <person name="Hall N."/>
            <person name="Watson M."/>
            <person name="Adriaenssens E.M."/>
            <person name="Foster-Nyarko E."/>
            <person name="Jarju S."/>
            <person name="Secka A."/>
            <person name="Antonio M."/>
            <person name="Oren A."/>
            <person name="Chaudhuri R.R."/>
            <person name="La Ragione R."/>
            <person name="Hildebrand F."/>
            <person name="Pallen M.J."/>
        </authorList>
    </citation>
    <scope>NUCLEOTIDE SEQUENCE</scope>
    <source>
        <strain evidence="2">ChiSjej6B24-2974</strain>
    </source>
</reference>
<evidence type="ECO:0000313" key="3">
    <source>
        <dbReference type="Proteomes" id="UP000824260"/>
    </source>
</evidence>
<accession>A0A9D0ZM10</accession>
<dbReference type="AlphaFoldDB" id="A0A9D0ZM10"/>
<dbReference type="Gene3D" id="3.30.1330.30">
    <property type="match status" value="1"/>
</dbReference>
<comment type="caution">
    <text evidence="2">The sequence shown here is derived from an EMBL/GenBank/DDBJ whole genome shotgun (WGS) entry which is preliminary data.</text>
</comment>
<dbReference type="SUPFAM" id="SSF55315">
    <property type="entry name" value="L30e-like"/>
    <property type="match status" value="1"/>
</dbReference>
<dbReference type="EMBL" id="DVFZ01000079">
    <property type="protein sequence ID" value="HIQ83022.1"/>
    <property type="molecule type" value="Genomic_DNA"/>
</dbReference>
<gene>
    <name evidence="2" type="ORF">IAA52_07950</name>
</gene>
<feature type="domain" description="Ribosomal protein eL8/eL30/eS12/Gadd45" evidence="1">
    <location>
        <begin position="11"/>
        <end position="90"/>
    </location>
</feature>
<dbReference type="InterPro" id="IPR004038">
    <property type="entry name" value="Ribosomal_eL8/eL30/eS12/Gad45"/>
</dbReference>
<evidence type="ECO:0000313" key="2">
    <source>
        <dbReference type="EMBL" id="HIQ83022.1"/>
    </source>
</evidence>
<dbReference type="Pfam" id="PF01248">
    <property type="entry name" value="Ribosomal_L7Ae"/>
    <property type="match status" value="1"/>
</dbReference>
<evidence type="ECO:0000259" key="1">
    <source>
        <dbReference type="Pfam" id="PF01248"/>
    </source>
</evidence>
<sequence>MSAVNRALGMLGLCARARKLACGAQPAVNAVRSGRAWLVVLDTSAGPNTRKMVENACRHHGVRLCLADGLGRAVGKYGRMAVAVLDEGMARRIIELFDRESG</sequence>
<proteinExistence type="predicted"/>